<gene>
    <name evidence="3" type="ORF">GCM10023350_10250</name>
</gene>
<dbReference type="RefSeq" id="WP_345525546.1">
    <property type="nucleotide sequence ID" value="NZ_BAABKN010000006.1"/>
</dbReference>
<dbReference type="EMBL" id="BAABKN010000006">
    <property type="protein sequence ID" value="GAA4729000.1"/>
    <property type="molecule type" value="Genomic_DNA"/>
</dbReference>
<feature type="chain" id="PRO_5047122896" description="Peptidase MA-like domain-containing protein" evidence="2">
    <location>
        <begin position="26"/>
        <end position="429"/>
    </location>
</feature>
<proteinExistence type="predicted"/>
<name>A0ABP8YJC1_9ACTN</name>
<dbReference type="PROSITE" id="PS51257">
    <property type="entry name" value="PROKAR_LIPOPROTEIN"/>
    <property type="match status" value="1"/>
</dbReference>
<evidence type="ECO:0000313" key="4">
    <source>
        <dbReference type="Proteomes" id="UP001499882"/>
    </source>
</evidence>
<dbReference type="Proteomes" id="UP001499882">
    <property type="component" value="Unassembled WGS sequence"/>
</dbReference>
<keyword evidence="4" id="KW-1185">Reference proteome</keyword>
<protein>
    <recommendedName>
        <fullName evidence="5">Peptidase MA-like domain-containing protein</fullName>
    </recommendedName>
</protein>
<sequence>MSSTRRSPRTLGVLLALCLTGPALVACTGDDDPGRSSVDAPPDISGAIRDALDARAAAVRRADPAAFTRSLGGRRAFRDQQQTWYSNLAQLPLAHFRYRFDPRSLVRDGDGYWVTVDEVMQLDGYDAAPVVSPDRFRFVPRDGSGRMRLTSVTDADWESAHRVQAQPWDLGAVEVRLGSGVLGVFDADSVATAGDLLTSVEAGISDVSAWVPYDWSRTVVVYALTEPTFLDSLEDVPGDDPGDLDAVSFPAGEGTRFVLNPRVVGDAGPGRDRLVRHELTHVAVGSHDDQAPVWLSEGLAEWVSVRPLPPEERRLPDAALAAAEAGAADLPDDASFNDEDSQAHYGLAWWAVEYVADSYGDEAPWLLLDALGAPGANPDEVLRDQFGTSTRDLAEQADRMILATYVEPTETPTDEPTDTPTDTPTDAGL</sequence>
<accession>A0ABP8YJC1</accession>
<keyword evidence="2" id="KW-0732">Signal</keyword>
<evidence type="ECO:0000256" key="1">
    <source>
        <dbReference type="SAM" id="MobiDB-lite"/>
    </source>
</evidence>
<evidence type="ECO:0000256" key="2">
    <source>
        <dbReference type="SAM" id="SignalP"/>
    </source>
</evidence>
<evidence type="ECO:0008006" key="5">
    <source>
        <dbReference type="Google" id="ProtNLM"/>
    </source>
</evidence>
<reference evidence="4" key="1">
    <citation type="journal article" date="2019" name="Int. J. Syst. Evol. Microbiol.">
        <title>The Global Catalogue of Microorganisms (GCM) 10K type strain sequencing project: providing services to taxonomists for standard genome sequencing and annotation.</title>
        <authorList>
            <consortium name="The Broad Institute Genomics Platform"/>
            <consortium name="The Broad Institute Genome Sequencing Center for Infectious Disease"/>
            <person name="Wu L."/>
            <person name="Ma J."/>
        </authorList>
    </citation>
    <scope>NUCLEOTIDE SEQUENCE [LARGE SCALE GENOMIC DNA]</scope>
    <source>
        <strain evidence="4">JCM 18532</strain>
    </source>
</reference>
<evidence type="ECO:0000313" key="3">
    <source>
        <dbReference type="EMBL" id="GAA4729000.1"/>
    </source>
</evidence>
<organism evidence="3 4">
    <name type="scientific">Nocardioides endophyticus</name>
    <dbReference type="NCBI Taxonomy" id="1353775"/>
    <lineage>
        <taxon>Bacteria</taxon>
        <taxon>Bacillati</taxon>
        <taxon>Actinomycetota</taxon>
        <taxon>Actinomycetes</taxon>
        <taxon>Propionibacteriales</taxon>
        <taxon>Nocardioidaceae</taxon>
        <taxon>Nocardioides</taxon>
    </lineage>
</organism>
<feature type="signal peptide" evidence="2">
    <location>
        <begin position="1"/>
        <end position="25"/>
    </location>
</feature>
<feature type="region of interest" description="Disordered" evidence="1">
    <location>
        <begin position="405"/>
        <end position="429"/>
    </location>
</feature>
<comment type="caution">
    <text evidence="3">The sequence shown here is derived from an EMBL/GenBank/DDBJ whole genome shotgun (WGS) entry which is preliminary data.</text>
</comment>
<feature type="compositionally biased region" description="Low complexity" evidence="1">
    <location>
        <begin position="418"/>
        <end position="429"/>
    </location>
</feature>